<feature type="domain" description="DUF1559" evidence="1">
    <location>
        <begin position="32"/>
        <end position="310"/>
    </location>
</feature>
<keyword evidence="3" id="KW-1185">Reference proteome</keyword>
<dbReference type="NCBIfam" id="TIGR04294">
    <property type="entry name" value="pre_pil_HX9DG"/>
    <property type="match status" value="1"/>
</dbReference>
<dbReference type="InterPro" id="IPR012902">
    <property type="entry name" value="N_methyl_site"/>
</dbReference>
<dbReference type="OrthoDB" id="282726at2"/>
<evidence type="ECO:0000313" key="2">
    <source>
        <dbReference type="EMBL" id="TWT97637.1"/>
    </source>
</evidence>
<dbReference type="RefSeq" id="WP_146445080.1">
    <property type="nucleotide sequence ID" value="NZ_SJPR01000002.1"/>
</dbReference>
<dbReference type="InterPro" id="IPR011453">
    <property type="entry name" value="DUF1559"/>
</dbReference>
<dbReference type="Proteomes" id="UP000317421">
    <property type="component" value="Unassembled WGS sequence"/>
</dbReference>
<dbReference type="InterPro" id="IPR045584">
    <property type="entry name" value="Pilin-like"/>
</dbReference>
<reference evidence="2 3" key="1">
    <citation type="submission" date="2019-02" db="EMBL/GenBank/DDBJ databases">
        <title>Deep-cultivation of Planctomycetes and their phenomic and genomic characterization uncovers novel biology.</title>
        <authorList>
            <person name="Wiegand S."/>
            <person name="Jogler M."/>
            <person name="Boedeker C."/>
            <person name="Pinto D."/>
            <person name="Vollmers J."/>
            <person name="Rivas-Marin E."/>
            <person name="Kohn T."/>
            <person name="Peeters S.H."/>
            <person name="Heuer A."/>
            <person name="Rast P."/>
            <person name="Oberbeckmann S."/>
            <person name="Bunk B."/>
            <person name="Jeske O."/>
            <person name="Meyerdierks A."/>
            <person name="Storesund J.E."/>
            <person name="Kallscheuer N."/>
            <person name="Luecker S."/>
            <person name="Lage O.M."/>
            <person name="Pohl T."/>
            <person name="Merkel B.J."/>
            <person name="Hornburger P."/>
            <person name="Mueller R.-W."/>
            <person name="Bruemmer F."/>
            <person name="Labrenz M."/>
            <person name="Spormann A.M."/>
            <person name="Op Den Camp H."/>
            <person name="Overmann J."/>
            <person name="Amann R."/>
            <person name="Jetten M.S.M."/>
            <person name="Mascher T."/>
            <person name="Medema M.H."/>
            <person name="Devos D.P."/>
            <person name="Kaster A.-K."/>
            <person name="Ovreas L."/>
            <person name="Rohde M."/>
            <person name="Galperin M.Y."/>
            <person name="Jogler C."/>
        </authorList>
    </citation>
    <scope>NUCLEOTIDE SEQUENCE [LARGE SCALE GENOMIC DNA]</scope>
    <source>
        <strain evidence="2 3">Pla108</strain>
    </source>
</reference>
<protein>
    <recommendedName>
        <fullName evidence="1">DUF1559 domain-containing protein</fullName>
    </recommendedName>
</protein>
<dbReference type="Gene3D" id="3.30.700.10">
    <property type="entry name" value="Glycoprotein, Type 4 Pilin"/>
    <property type="match status" value="1"/>
</dbReference>
<dbReference type="InterPro" id="IPR027558">
    <property type="entry name" value="Pre_pil_HX9DG_C"/>
</dbReference>
<sequence length="329" mass="35583">MSRKPSAFTLVELLVVIAIIGVLVALLLPAVQAARESARRMQCVNQMKQFGLAFLGYEDTAGSFPAGRQGCDNNLVAKECQNLGKGLGGGDMGKSGASAFLPTLPYLEEQQLFDLWHIDDVAIWYVDPSNNWYRNPDVERALAQSVELFNCPSDNSEPYALYKHHVPTSGRADIPVRAGSYGLSMGPIGPTTPFPGNDVKFDNTGMFVYGRRFRIPEITDGLSKTFFTGETKNGHDPNSSSIYSNGNRCNLMRSTYLPLNYPVDVGAVVQNAAEAGGPGGFTNCTFSSPHPGGGNFQFGDGHVSFLTDAMSDELYQAISTRSQGEVIVE</sequence>
<accession>A0A5C6AE02</accession>
<dbReference type="EMBL" id="SJPR01000002">
    <property type="protein sequence ID" value="TWT97637.1"/>
    <property type="molecule type" value="Genomic_DNA"/>
</dbReference>
<dbReference type="SUPFAM" id="SSF54523">
    <property type="entry name" value="Pili subunits"/>
    <property type="match status" value="1"/>
</dbReference>
<gene>
    <name evidence="2" type="ORF">Pla108_17890</name>
</gene>
<name>A0A5C6AE02_9BACT</name>
<evidence type="ECO:0000313" key="3">
    <source>
        <dbReference type="Proteomes" id="UP000317421"/>
    </source>
</evidence>
<proteinExistence type="predicted"/>
<dbReference type="AlphaFoldDB" id="A0A5C6AE02"/>
<evidence type="ECO:0000259" key="1">
    <source>
        <dbReference type="Pfam" id="PF07596"/>
    </source>
</evidence>
<dbReference type="PANTHER" id="PTHR30093:SF2">
    <property type="entry name" value="TYPE II SECRETION SYSTEM PROTEIN H"/>
    <property type="match status" value="1"/>
</dbReference>
<dbReference type="Pfam" id="PF07596">
    <property type="entry name" value="SBP_bac_10"/>
    <property type="match status" value="1"/>
</dbReference>
<dbReference type="PANTHER" id="PTHR30093">
    <property type="entry name" value="GENERAL SECRETION PATHWAY PROTEIN G"/>
    <property type="match status" value="1"/>
</dbReference>
<dbReference type="Pfam" id="PF07963">
    <property type="entry name" value="N_methyl"/>
    <property type="match status" value="1"/>
</dbReference>
<organism evidence="2 3">
    <name type="scientific">Botrimarina colliarenosi</name>
    <dbReference type="NCBI Taxonomy" id="2528001"/>
    <lineage>
        <taxon>Bacteria</taxon>
        <taxon>Pseudomonadati</taxon>
        <taxon>Planctomycetota</taxon>
        <taxon>Planctomycetia</taxon>
        <taxon>Pirellulales</taxon>
        <taxon>Lacipirellulaceae</taxon>
        <taxon>Botrimarina</taxon>
    </lineage>
</organism>
<dbReference type="NCBIfam" id="TIGR02532">
    <property type="entry name" value="IV_pilin_GFxxxE"/>
    <property type="match status" value="1"/>
</dbReference>
<comment type="caution">
    <text evidence="2">The sequence shown here is derived from an EMBL/GenBank/DDBJ whole genome shotgun (WGS) entry which is preliminary data.</text>
</comment>